<gene>
    <name evidence="4" type="primary">INT6</name>
    <name evidence="8" type="ORF">L202_05020</name>
</gene>
<evidence type="ECO:0000256" key="1">
    <source>
        <dbReference type="ARBA" id="ARBA00022490"/>
    </source>
</evidence>
<name>A0A1E3HP46_9TREE</name>
<evidence type="ECO:0000256" key="6">
    <source>
        <dbReference type="SAM" id="MobiDB-lite"/>
    </source>
</evidence>
<reference evidence="8 9" key="1">
    <citation type="submission" date="2016-06" db="EMBL/GenBank/DDBJ databases">
        <title>Evolution of pathogenesis and genome organization in the Tremellales.</title>
        <authorList>
            <person name="Cuomo C."/>
            <person name="Litvintseva A."/>
            <person name="Heitman J."/>
            <person name="Chen Y."/>
            <person name="Sun S."/>
            <person name="Springer D."/>
            <person name="Dromer F."/>
            <person name="Young S."/>
            <person name="Zeng Q."/>
            <person name="Chapman S."/>
            <person name="Gujja S."/>
            <person name="Saif S."/>
            <person name="Birren B."/>
        </authorList>
    </citation>
    <scope>NUCLEOTIDE SEQUENCE [LARGE SCALE GENOMIC DNA]</scope>
    <source>
        <strain evidence="8 9">CBS 6039</strain>
    </source>
</reference>
<dbReference type="InterPro" id="IPR019010">
    <property type="entry name" value="eIF3e_N"/>
</dbReference>
<dbReference type="GO" id="GO:0071540">
    <property type="term" value="C:eukaryotic translation initiation factor 3 complex, eIF3e"/>
    <property type="evidence" value="ECO:0007669"/>
    <property type="project" value="UniProtKB-UniRule"/>
</dbReference>
<comment type="caution">
    <text evidence="8">The sequence shown here is derived from an EMBL/GenBank/DDBJ whole genome shotgun (WGS) entry which is preliminary data.</text>
</comment>
<dbReference type="InterPro" id="IPR036390">
    <property type="entry name" value="WH_DNA-bd_sf"/>
</dbReference>
<organism evidence="8 9">
    <name type="scientific">Cryptococcus amylolentus CBS 6039</name>
    <dbReference type="NCBI Taxonomy" id="1295533"/>
    <lineage>
        <taxon>Eukaryota</taxon>
        <taxon>Fungi</taxon>
        <taxon>Dikarya</taxon>
        <taxon>Basidiomycota</taxon>
        <taxon>Agaricomycotina</taxon>
        <taxon>Tremellomycetes</taxon>
        <taxon>Tremellales</taxon>
        <taxon>Cryptococcaceae</taxon>
        <taxon>Cryptococcus</taxon>
    </lineage>
</organism>
<dbReference type="AlphaFoldDB" id="A0A1E3HP46"/>
<evidence type="ECO:0000259" key="7">
    <source>
        <dbReference type="PROSITE" id="PS50250"/>
    </source>
</evidence>
<dbReference type="PROSITE" id="PS50250">
    <property type="entry name" value="PCI"/>
    <property type="match status" value="1"/>
</dbReference>
<dbReference type="GO" id="GO:0016282">
    <property type="term" value="C:eukaryotic 43S preinitiation complex"/>
    <property type="evidence" value="ECO:0007669"/>
    <property type="project" value="UniProtKB-UniRule"/>
</dbReference>
<dbReference type="RefSeq" id="XP_018993151.1">
    <property type="nucleotide sequence ID" value="XM_019139208.1"/>
</dbReference>
<dbReference type="SMART" id="SM01186">
    <property type="entry name" value="eIF3_N"/>
    <property type="match status" value="1"/>
</dbReference>
<comment type="function">
    <text evidence="4">Component of the eukaryotic translation initiation factor 3 (eIF-3) complex, which is involved in protein synthesis of a specialized repertoire of mRNAs and, together with other initiation factors, stimulates binding of mRNA and methionyl-tRNAi to the 40S ribosome. The eIF-3 complex specifically targets and initiates translation of a subset of mRNAs involved in cell proliferation.</text>
</comment>
<evidence type="ECO:0000313" key="9">
    <source>
        <dbReference type="Proteomes" id="UP000094065"/>
    </source>
</evidence>
<dbReference type="SUPFAM" id="SSF46785">
    <property type="entry name" value="Winged helix' DNA-binding domain"/>
    <property type="match status" value="1"/>
</dbReference>
<evidence type="ECO:0000256" key="2">
    <source>
        <dbReference type="ARBA" id="ARBA00022540"/>
    </source>
</evidence>
<keyword evidence="3 4" id="KW-0648">Protein biosynthesis</keyword>
<dbReference type="Pfam" id="PF09440">
    <property type="entry name" value="eIF3_N"/>
    <property type="match status" value="1"/>
</dbReference>
<sequence length="480" mass="54479">MAQYDLTQKLIPNLDRHLAIPLLTHLADTHIYPQEQLARAQYDLTKSTNMVDWVQQLHSQIGDAEAVDFDKLKTEATAKYNELQEKAQPVTSVIENPEAVAKLRSGGDKERNLELLRTEYKIDNDQINALYHFGQYKYSLGEYGAAADLLYQFLILSPSYDLNVSAQWGKLASNILVGDWEAALAQLRDVRDTIDNSQGTSLSKPTAQLQARTWLLHWSLFVFFNLDLQEGQQGLLDMFLSPAYLNTIQTSCPYLLRYLVAAAIITRRSTKSSAPSRSSRDHIKELTKIVDMEEYQYSDPITAFLKDLFVDFNLDQAQERLTVAEEVVRQDFFLSGFVDEFVENARLLISEVYCRIHRRIDIRQLSKTLNMSVEDGEKWIVNLIRDSRMGVEAKIDLKEVSFPSTFRIPSHSFQNMLHITRPHPSATASLIDVTRGLAFRSQAVQFAIQSSVGGETVQRERGERGVKGGRGKPRAQEVAA</sequence>
<feature type="compositionally biased region" description="Basic and acidic residues" evidence="6">
    <location>
        <begin position="457"/>
        <end position="466"/>
    </location>
</feature>
<dbReference type="InterPro" id="IPR016650">
    <property type="entry name" value="eIF3e"/>
</dbReference>
<protein>
    <recommendedName>
        <fullName evidence="4 5">Eukaryotic translation initiation factor 3 subunit E</fullName>
        <shortName evidence="4">eIF3e</shortName>
    </recommendedName>
</protein>
<keyword evidence="1 4" id="KW-0963">Cytoplasm</keyword>
<dbReference type="STRING" id="1295533.A0A1E3HP46"/>
<dbReference type="EMBL" id="AWGJ01000007">
    <property type="protein sequence ID" value="ODN77915.1"/>
    <property type="molecule type" value="Genomic_DNA"/>
</dbReference>
<dbReference type="InterPro" id="IPR011990">
    <property type="entry name" value="TPR-like_helical_dom_sf"/>
</dbReference>
<keyword evidence="9" id="KW-1185">Reference proteome</keyword>
<dbReference type="InterPro" id="IPR000717">
    <property type="entry name" value="PCI_dom"/>
</dbReference>
<evidence type="ECO:0000256" key="4">
    <source>
        <dbReference type="HAMAP-Rule" id="MF_03004"/>
    </source>
</evidence>
<dbReference type="HAMAP" id="MF_03004">
    <property type="entry name" value="eIF3e"/>
    <property type="match status" value="1"/>
</dbReference>
<dbReference type="PIRSF" id="PIRSF016255">
    <property type="entry name" value="eIF3e_su6"/>
    <property type="match status" value="1"/>
</dbReference>
<proteinExistence type="inferred from homology"/>
<dbReference type="Pfam" id="PF01399">
    <property type="entry name" value="PCI"/>
    <property type="match status" value="1"/>
</dbReference>
<comment type="subunit">
    <text evidence="4 5">Component of the eukaryotic translation initiation factor 3 (eIF-3) complex.</text>
</comment>
<dbReference type="PANTHER" id="PTHR10317">
    <property type="entry name" value="EUKARYOTIC TRANSLATION INITIATION FACTOR 3 SUBUNIT E"/>
    <property type="match status" value="1"/>
</dbReference>
<comment type="similarity">
    <text evidence="4 5">Belongs to the eIF-3 subunit E family.</text>
</comment>
<dbReference type="CDD" id="cd21378">
    <property type="entry name" value="eIF3E"/>
    <property type="match status" value="1"/>
</dbReference>
<accession>A0A1E3HP46</accession>
<feature type="domain" description="PCI" evidence="7">
    <location>
        <begin position="236"/>
        <end position="407"/>
    </location>
</feature>
<dbReference type="GO" id="GO:0003743">
    <property type="term" value="F:translation initiation factor activity"/>
    <property type="evidence" value="ECO:0007669"/>
    <property type="project" value="UniProtKB-UniRule"/>
</dbReference>
<dbReference type="OrthoDB" id="417252at2759"/>
<dbReference type="GeneID" id="30156329"/>
<evidence type="ECO:0000256" key="5">
    <source>
        <dbReference type="PIRNR" id="PIRNR016255"/>
    </source>
</evidence>
<dbReference type="GO" id="GO:0033290">
    <property type="term" value="C:eukaryotic 48S preinitiation complex"/>
    <property type="evidence" value="ECO:0007669"/>
    <property type="project" value="UniProtKB-UniRule"/>
</dbReference>
<keyword evidence="2 4" id="KW-0396">Initiation factor</keyword>
<evidence type="ECO:0000256" key="3">
    <source>
        <dbReference type="ARBA" id="ARBA00022917"/>
    </source>
</evidence>
<comment type="subcellular location">
    <subcellularLocation>
        <location evidence="4 5">Cytoplasm</location>
    </subcellularLocation>
</comment>
<evidence type="ECO:0000313" key="8">
    <source>
        <dbReference type="EMBL" id="ODN77915.1"/>
    </source>
</evidence>
<dbReference type="GO" id="GO:0001732">
    <property type="term" value="P:formation of cytoplasmic translation initiation complex"/>
    <property type="evidence" value="ECO:0007669"/>
    <property type="project" value="UniProtKB-UniRule"/>
</dbReference>
<dbReference type="Proteomes" id="UP000094065">
    <property type="component" value="Unassembled WGS sequence"/>
</dbReference>
<dbReference type="SUPFAM" id="SSF48452">
    <property type="entry name" value="TPR-like"/>
    <property type="match status" value="1"/>
</dbReference>
<feature type="region of interest" description="Disordered" evidence="6">
    <location>
        <begin position="455"/>
        <end position="480"/>
    </location>
</feature>